<accession>A0A329YEM0</accession>
<proteinExistence type="predicted"/>
<dbReference type="AlphaFoldDB" id="A0A329YEM0"/>
<sequence length="416" mass="45998">MPATRTILILSTYPIVEPKHGGQVRLLNIKKAYEKAGWDVVTIAVYPEESYSKAVAGDNDIPFPAHSPYRFFEGRNIPFVTDLVTGNFAAAEDGAWPDLLKRLPARLDAIHVEQPWLWPAAVKLKTMPGYASALMIYGSQNIEEPLKRDIFRDFGVTAGDALETLQSLEVEAARSADIAVAVTQEEVDVLKSWGVDEAVLVPNGIASWDADPGALAEWREKLPKYPWLLYVASAHPPNFTGLAQVFGSSLACFPPQCRLVIAGGVTEHAYRVLNETRWSELNLSRMQLLFTLSDRDLAAVKSLAHGFVLPIPFGGGSNIKTAEALYSGAYVVGTPQALRGFETFSDLHEVYIGQDVKGFQKAIRNVLSLPPKMPLEKNSPPFERRRSLLWEVRLEQLTKVVENAMTKKVRSGQDLV</sequence>
<organism evidence="1 2">
    <name type="scientific">Rhizobium tropici</name>
    <dbReference type="NCBI Taxonomy" id="398"/>
    <lineage>
        <taxon>Bacteria</taxon>
        <taxon>Pseudomonadati</taxon>
        <taxon>Pseudomonadota</taxon>
        <taxon>Alphaproteobacteria</taxon>
        <taxon>Hyphomicrobiales</taxon>
        <taxon>Rhizobiaceae</taxon>
        <taxon>Rhizobium/Agrobacterium group</taxon>
        <taxon>Rhizobium</taxon>
    </lineage>
</organism>
<dbReference type="RefSeq" id="WP_112341676.1">
    <property type="nucleotide sequence ID" value="NZ_QMKK01000025.1"/>
</dbReference>
<evidence type="ECO:0000313" key="2">
    <source>
        <dbReference type="Proteomes" id="UP000251205"/>
    </source>
</evidence>
<dbReference type="Proteomes" id="UP000251205">
    <property type="component" value="Unassembled WGS sequence"/>
</dbReference>
<dbReference type="EMBL" id="QMKK01000025">
    <property type="protein sequence ID" value="RAX41987.1"/>
    <property type="molecule type" value="Genomic_DNA"/>
</dbReference>
<evidence type="ECO:0008006" key="3">
    <source>
        <dbReference type="Google" id="ProtNLM"/>
    </source>
</evidence>
<dbReference type="Gene3D" id="3.40.50.2000">
    <property type="entry name" value="Glycogen Phosphorylase B"/>
    <property type="match status" value="2"/>
</dbReference>
<evidence type="ECO:0000313" key="1">
    <source>
        <dbReference type="EMBL" id="RAX41987.1"/>
    </source>
</evidence>
<protein>
    <recommendedName>
        <fullName evidence="3">Glycosyltransferase family 4 protein</fullName>
    </recommendedName>
</protein>
<name>A0A329YEM0_RHITR</name>
<dbReference type="SUPFAM" id="SSF53756">
    <property type="entry name" value="UDP-Glycosyltransferase/glycogen phosphorylase"/>
    <property type="match status" value="1"/>
</dbReference>
<comment type="caution">
    <text evidence="1">The sequence shown here is derived from an EMBL/GenBank/DDBJ whole genome shotgun (WGS) entry which is preliminary data.</text>
</comment>
<gene>
    <name evidence="1" type="ORF">DQ393_10425</name>
</gene>
<dbReference type="OrthoDB" id="7842034at2"/>
<reference evidence="1 2" key="1">
    <citation type="submission" date="2018-06" db="EMBL/GenBank/DDBJ databases">
        <title>Whole Genome Sequence of an efficient microsymbiont, Rhizobium tropici.</title>
        <authorList>
            <person name="Srinivasan R."/>
            <person name="Singh H.V."/>
            <person name="Srivastava R."/>
            <person name="Kumari B."/>
            <person name="Radhakrishna A."/>
        </authorList>
    </citation>
    <scope>NUCLEOTIDE SEQUENCE [LARGE SCALE GENOMIC DNA]</scope>
    <source>
        <strain evidence="1 2">IGFRI Rhizo-19</strain>
    </source>
</reference>